<proteinExistence type="predicted"/>
<feature type="chain" id="PRO_5001880957" evidence="14">
    <location>
        <begin position="18"/>
        <end position="1157"/>
    </location>
</feature>
<dbReference type="Proteomes" id="UP000053283">
    <property type="component" value="Unassembled WGS sequence"/>
</dbReference>
<dbReference type="EMBL" id="KL410946">
    <property type="protein sequence ID" value="KFR01320.1"/>
    <property type="molecule type" value="Genomic_DNA"/>
</dbReference>
<evidence type="ECO:0000256" key="7">
    <source>
        <dbReference type="ARBA" id="ARBA00022889"/>
    </source>
</evidence>
<evidence type="ECO:0000256" key="1">
    <source>
        <dbReference type="ARBA" id="ARBA00004251"/>
    </source>
</evidence>
<evidence type="ECO:0000256" key="11">
    <source>
        <dbReference type="PROSITE-ProRule" id="PRU00043"/>
    </source>
</evidence>
<dbReference type="STRING" id="128390.A0A091VEX7"/>
<comment type="subcellular location">
    <subcellularLocation>
        <location evidence="1">Cell membrane</location>
        <topology evidence="1">Single-pass type I membrane protein</topology>
    </subcellularLocation>
</comment>
<evidence type="ECO:0000256" key="14">
    <source>
        <dbReference type="SAM" id="SignalP"/>
    </source>
</evidence>
<dbReference type="Gene3D" id="2.60.40.60">
    <property type="entry name" value="Cadherins"/>
    <property type="match status" value="6"/>
</dbReference>
<keyword evidence="8 13" id="KW-1133">Transmembrane helix</keyword>
<dbReference type="Pfam" id="PF00028">
    <property type="entry name" value="Cadherin"/>
    <property type="match status" value="5"/>
</dbReference>
<evidence type="ECO:0000256" key="10">
    <source>
        <dbReference type="ARBA" id="ARBA00023180"/>
    </source>
</evidence>
<reference evidence="16 17" key="1">
    <citation type="submission" date="2014-04" db="EMBL/GenBank/DDBJ databases">
        <title>Genome evolution of avian class.</title>
        <authorList>
            <person name="Zhang G."/>
            <person name="Li C."/>
        </authorList>
    </citation>
    <scope>NUCLEOTIDE SEQUENCE [LARGE SCALE GENOMIC DNA]</scope>
    <source>
        <strain evidence="16">BGI_Y956</strain>
    </source>
</reference>
<dbReference type="PANTHER" id="PTHR24028:SF41">
    <property type="entry name" value="PROTOCADHERIN-17"/>
    <property type="match status" value="1"/>
</dbReference>
<evidence type="ECO:0000256" key="13">
    <source>
        <dbReference type="SAM" id="Phobius"/>
    </source>
</evidence>
<dbReference type="SUPFAM" id="SSF49313">
    <property type="entry name" value="Cadherin-like"/>
    <property type="match status" value="5"/>
</dbReference>
<feature type="domain" description="Cadherin" evidence="15">
    <location>
        <begin position="471"/>
        <end position="580"/>
    </location>
</feature>
<dbReference type="FunFam" id="2.60.40.60:FF:000002">
    <property type="entry name" value="Protocadherin alpha 2"/>
    <property type="match status" value="1"/>
</dbReference>
<keyword evidence="9 13" id="KW-0472">Membrane</keyword>
<dbReference type="InterPro" id="IPR015919">
    <property type="entry name" value="Cadherin-like_sf"/>
</dbReference>
<feature type="domain" description="Cadherin" evidence="15">
    <location>
        <begin position="360"/>
        <end position="470"/>
    </location>
</feature>
<feature type="domain" description="Cadherin" evidence="15">
    <location>
        <begin position="17"/>
        <end position="139"/>
    </location>
</feature>
<keyword evidence="10" id="KW-0325">Glycoprotein</keyword>
<dbReference type="FunFam" id="2.60.40.60:FF:000007">
    <property type="entry name" value="Protocadherin alpha 2"/>
    <property type="match status" value="1"/>
</dbReference>
<evidence type="ECO:0000256" key="6">
    <source>
        <dbReference type="ARBA" id="ARBA00022837"/>
    </source>
</evidence>
<keyword evidence="5" id="KW-0677">Repeat</keyword>
<dbReference type="PRINTS" id="PR00205">
    <property type="entry name" value="CADHERIN"/>
</dbReference>
<sequence length="1157" mass="125933">MYLSICCFFLCWAPALSLKNLNYSVPEEQGAGTVIGNIGRDARLATGAAGGGMLPAERGAPGGGRGPKSTFRVLENSAPHLLDVDGESGLLYTKQRIDREALCRRSAKCQLSLEVFANDQEICMIKVEIQDLNDNAPAFPSDQVDMDISENAAPGTRFPLTSAHDPDAGDNGLRTYLLTRDDYGLFSLDVKSRGDGTKFPELVIQKPLDREEQSHHTLVLTALDGGDPPRSGTVQINVRLIDSNDNSPVFEAASYVVELPENAPLGTAVIDLNATDADEGTNGEVLYSFSGYAPERVRDLFSIDPQSGLIRVKGNLDYEESGLIEIDVQARDLGPNPIPAHCKVTVRLVDRNDNAPTIGFVSVRQGALSEAAPPGTVIALVRVTDRDSGKNGQLQCRVLGGGGGPGAIPFTLEENYDNFYTVVTDRPLDREAQDEYNVTIVARDEGNPPLNSTKSFSVRILDENDNPPRFSKNLYVLQVPENNIPGEYLGSVLAQDPDLGQNGTVSYSILPGHVGDVSIYTYVSVNPTNGAIYALRSFNYEQTKHFEFRVLAKDSGSPHRESNATVRVTVLDVNDNAPLIVLPALINDTAELQVPRNAGVGYPVGTVRALDSDFGESGRLTYEIVEGNEEHLFEMDPTSGEIRTLHPYWEELSPVAELVVKVSDHGKPSLSAVAKLIVRALAGPLPEAGEPQMNGEQHRRPHWDLSLPLIVTLSTVSIILLAAMITIAVKCKRENKEIRTYNCRIADGSGGSKGKKKKISKNDIMLVPSEGEDSRGPLNVMNVVSSPSLATSPMYFDYQTRLPLSSPRSEVMYLKPASNNLTVPQGHVGCHTSFTGQGTNASEAPPSRMSIIQTDNFPAEPNYMGSRQQFVQSSSTFKDPERASLRDSGHGDSDQADSDQDTNKGSCCDMSVREALKMKTTSTKSQPLEQEQEECVNCTDECRVLGHSDRCWMPQFPAATQSENADYRTNLFVPTVEANVETETYETVNPTGKKTFCTFGKDKREHTILIANVKPYLKAKRALSPLLQEVPSASSSPTKTCIEPCTSTKGPLDGCEVKSGALAEPSSQYLSTDSQYLSPSKQSKDTPFIASDQMARAFADVHSRVSRDSSEMDSVLEQLDRSARDLGRESVDAEEVVREIDKLLQDCRGSDPVAVRK</sequence>
<keyword evidence="2" id="KW-1003">Cell membrane</keyword>
<dbReference type="GO" id="GO:0005509">
    <property type="term" value="F:calcium ion binding"/>
    <property type="evidence" value="ECO:0007669"/>
    <property type="project" value="UniProtKB-UniRule"/>
</dbReference>
<accession>A0A091VEX7</accession>
<dbReference type="PROSITE" id="PS50268">
    <property type="entry name" value="CADHERIN_2"/>
    <property type="match status" value="6"/>
</dbReference>
<evidence type="ECO:0000256" key="2">
    <source>
        <dbReference type="ARBA" id="ARBA00022475"/>
    </source>
</evidence>
<feature type="transmembrane region" description="Helical" evidence="13">
    <location>
        <begin position="707"/>
        <end position="729"/>
    </location>
</feature>
<feature type="compositionally biased region" description="Polar residues" evidence="12">
    <location>
        <begin position="865"/>
        <end position="877"/>
    </location>
</feature>
<evidence type="ECO:0000313" key="16">
    <source>
        <dbReference type="EMBL" id="KFR01320.1"/>
    </source>
</evidence>
<gene>
    <name evidence="16" type="ORF">Y956_07008</name>
</gene>
<evidence type="ECO:0000259" key="15">
    <source>
        <dbReference type="PROSITE" id="PS50268"/>
    </source>
</evidence>
<keyword evidence="17" id="KW-1185">Reference proteome</keyword>
<keyword evidence="7" id="KW-0130">Cell adhesion</keyword>
<evidence type="ECO:0000256" key="12">
    <source>
        <dbReference type="SAM" id="MobiDB-lite"/>
    </source>
</evidence>
<keyword evidence="6 11" id="KW-0106">Calcium</keyword>
<protein>
    <submittedName>
        <fullName evidence="16">Protocadherin-17</fullName>
    </submittedName>
</protein>
<name>A0A091VEX7_NIPNI</name>
<evidence type="ECO:0000256" key="4">
    <source>
        <dbReference type="ARBA" id="ARBA00022729"/>
    </source>
</evidence>
<dbReference type="PANTHER" id="PTHR24028">
    <property type="entry name" value="CADHERIN-87A"/>
    <property type="match status" value="1"/>
</dbReference>
<dbReference type="AlphaFoldDB" id="A0A091VEX7"/>
<dbReference type="SMART" id="SM00112">
    <property type="entry name" value="CA"/>
    <property type="match status" value="6"/>
</dbReference>
<dbReference type="FunFam" id="2.60.40.60:FF:000105">
    <property type="entry name" value="Protocadherin 17"/>
    <property type="match status" value="1"/>
</dbReference>
<evidence type="ECO:0000313" key="17">
    <source>
        <dbReference type="Proteomes" id="UP000053283"/>
    </source>
</evidence>
<feature type="region of interest" description="Disordered" evidence="12">
    <location>
        <begin position="822"/>
        <end position="907"/>
    </location>
</feature>
<feature type="signal peptide" evidence="14">
    <location>
        <begin position="1"/>
        <end position="17"/>
    </location>
</feature>
<dbReference type="GO" id="GO:0005886">
    <property type="term" value="C:plasma membrane"/>
    <property type="evidence" value="ECO:0007669"/>
    <property type="project" value="UniProtKB-SubCell"/>
</dbReference>
<evidence type="ECO:0000256" key="3">
    <source>
        <dbReference type="ARBA" id="ARBA00022692"/>
    </source>
</evidence>
<keyword evidence="4 14" id="KW-0732">Signal</keyword>
<organism evidence="16 17">
    <name type="scientific">Nipponia nippon</name>
    <name type="common">Crested ibis</name>
    <name type="synonym">Ibis nippon</name>
    <dbReference type="NCBI Taxonomy" id="128390"/>
    <lineage>
        <taxon>Eukaryota</taxon>
        <taxon>Metazoa</taxon>
        <taxon>Chordata</taxon>
        <taxon>Craniata</taxon>
        <taxon>Vertebrata</taxon>
        <taxon>Euteleostomi</taxon>
        <taxon>Archelosauria</taxon>
        <taxon>Archosauria</taxon>
        <taxon>Dinosauria</taxon>
        <taxon>Saurischia</taxon>
        <taxon>Theropoda</taxon>
        <taxon>Coelurosauria</taxon>
        <taxon>Aves</taxon>
        <taxon>Neognathae</taxon>
        <taxon>Neoaves</taxon>
        <taxon>Aequornithes</taxon>
        <taxon>Pelecaniformes</taxon>
        <taxon>Threskiornithidae</taxon>
        <taxon>Nipponia</taxon>
    </lineage>
</organism>
<dbReference type="InterPro" id="IPR013164">
    <property type="entry name" value="Cadherin_N"/>
</dbReference>
<feature type="compositionally biased region" description="Polar residues" evidence="12">
    <location>
        <begin position="832"/>
        <end position="842"/>
    </location>
</feature>
<dbReference type="PROSITE" id="PS00232">
    <property type="entry name" value="CADHERIN_1"/>
    <property type="match status" value="3"/>
</dbReference>
<dbReference type="CDD" id="cd11304">
    <property type="entry name" value="Cadherin_repeat"/>
    <property type="match status" value="5"/>
</dbReference>
<dbReference type="InterPro" id="IPR020894">
    <property type="entry name" value="Cadherin_CS"/>
</dbReference>
<dbReference type="eggNOG" id="KOG3594">
    <property type="taxonomic scope" value="Eukaryota"/>
</dbReference>
<dbReference type="InterPro" id="IPR050174">
    <property type="entry name" value="Protocadherin/Cadherin-CA"/>
</dbReference>
<dbReference type="GO" id="GO:0007156">
    <property type="term" value="P:homophilic cell adhesion via plasma membrane adhesion molecules"/>
    <property type="evidence" value="ECO:0007669"/>
    <property type="project" value="InterPro"/>
</dbReference>
<evidence type="ECO:0000256" key="9">
    <source>
        <dbReference type="ARBA" id="ARBA00023136"/>
    </source>
</evidence>
<dbReference type="FunFam" id="2.60.40.60:FF:000042">
    <property type="entry name" value="protocadherin-19 isoform X1"/>
    <property type="match status" value="1"/>
</dbReference>
<feature type="compositionally biased region" description="Basic and acidic residues" evidence="12">
    <location>
        <begin position="878"/>
        <end position="893"/>
    </location>
</feature>
<dbReference type="FunFam" id="2.60.40.60:FF:000001">
    <property type="entry name" value="Protocadherin alpha 2"/>
    <property type="match status" value="1"/>
</dbReference>
<dbReference type="InterPro" id="IPR002126">
    <property type="entry name" value="Cadherin-like_dom"/>
</dbReference>
<feature type="domain" description="Cadherin" evidence="15">
    <location>
        <begin position="586"/>
        <end position="693"/>
    </location>
</feature>
<evidence type="ECO:0000256" key="5">
    <source>
        <dbReference type="ARBA" id="ARBA00022737"/>
    </source>
</evidence>
<feature type="domain" description="Cadherin" evidence="15">
    <location>
        <begin position="251"/>
        <end position="358"/>
    </location>
</feature>
<dbReference type="Pfam" id="PF08266">
    <property type="entry name" value="Cadherin_2"/>
    <property type="match status" value="1"/>
</dbReference>
<keyword evidence="3 13" id="KW-0812">Transmembrane</keyword>
<feature type="domain" description="Cadherin" evidence="15">
    <location>
        <begin position="140"/>
        <end position="250"/>
    </location>
</feature>
<evidence type="ECO:0000256" key="8">
    <source>
        <dbReference type="ARBA" id="ARBA00022989"/>
    </source>
</evidence>
<dbReference type="FunFam" id="2.60.40.60:FF:000121">
    <property type="entry name" value="Protocadherin 17"/>
    <property type="match status" value="1"/>
</dbReference>